<comment type="caution">
    <text evidence="1">The sequence shown here is derived from an EMBL/GenBank/DDBJ whole genome shotgun (WGS) entry which is preliminary data.</text>
</comment>
<name>A0A292ZFW7_SPHSA</name>
<evidence type="ECO:0000313" key="1">
    <source>
        <dbReference type="EMBL" id="GAY21754.1"/>
    </source>
</evidence>
<organism evidence="1 2">
    <name type="scientific">Sphingobium fuliginis (strain ATCC 27551)</name>
    <dbReference type="NCBI Taxonomy" id="336203"/>
    <lineage>
        <taxon>Bacteria</taxon>
        <taxon>Pseudomonadati</taxon>
        <taxon>Pseudomonadota</taxon>
        <taxon>Alphaproteobacteria</taxon>
        <taxon>Sphingomonadales</taxon>
        <taxon>Sphingomonadaceae</taxon>
        <taxon>Sphingobium</taxon>
    </lineage>
</organism>
<dbReference type="Proteomes" id="UP000221538">
    <property type="component" value="Unassembled WGS sequence"/>
</dbReference>
<accession>A0A292ZFW7</accession>
<dbReference type="EMBL" id="BEWI01000031">
    <property type="protein sequence ID" value="GAY21754.1"/>
    <property type="molecule type" value="Genomic_DNA"/>
</dbReference>
<protein>
    <recommendedName>
        <fullName evidence="3">Zinc-binding dehydrogenase</fullName>
    </recommendedName>
</protein>
<gene>
    <name evidence="1" type="ORF">SFOMI_2307</name>
</gene>
<dbReference type="AlphaFoldDB" id="A0A292ZFW7"/>
<reference evidence="1 2" key="1">
    <citation type="journal article" date="2013" name="Biodegradation">
        <title>Occurrence of 4-tert-butylphenol (4-t-BP) biodegradation in an aquatic sample caused by the presence of Spirodela polyrrhiza and isolation of a 4-t-BP-utilizing bacterium.</title>
        <authorList>
            <person name="Ogata Y."/>
            <person name="Toyama T."/>
            <person name="Yu N."/>
            <person name="Wang X."/>
            <person name="Sei K."/>
            <person name="Ike M."/>
        </authorList>
    </citation>
    <scope>NUCLEOTIDE SEQUENCE [LARGE SCALE GENOMIC DNA]</scope>
    <source>
        <strain evidence="1 2">OMI</strain>
    </source>
</reference>
<evidence type="ECO:0008006" key="3">
    <source>
        <dbReference type="Google" id="ProtNLM"/>
    </source>
</evidence>
<evidence type="ECO:0000313" key="2">
    <source>
        <dbReference type="Proteomes" id="UP000221538"/>
    </source>
</evidence>
<proteinExistence type="predicted"/>
<reference evidence="1 2" key="2">
    <citation type="journal article" date="2013" name="Environ. Sci. Technol.">
        <title>The 4-tert-butylphenol-utilizing bacterium Sphingobium fuliginis OMI can degrade bisphenols via phenolic ring hydroxylation and meta-cleavage pathway.</title>
        <authorList>
            <person name="Ogata Y."/>
            <person name="Goda S."/>
            <person name="Toyama T."/>
            <person name="Sei K."/>
            <person name="Ike M."/>
        </authorList>
    </citation>
    <scope>NUCLEOTIDE SEQUENCE [LARGE SCALE GENOMIC DNA]</scope>
    <source>
        <strain evidence="1 2">OMI</strain>
    </source>
</reference>
<sequence length="87" mass="8867">MRFGADPHRGGRILTAATMPINPEGLATTPTFFAVHPDGAGLARIGELVAGGIVTAVPVRPLPLAEAAAAHRLVEAGGMGEKIILHP</sequence>
<dbReference type="Pfam" id="PF13602">
    <property type="entry name" value="ADH_zinc_N_2"/>
    <property type="match status" value="1"/>
</dbReference>